<keyword evidence="1" id="KW-0808">Transferase</keyword>
<gene>
    <name evidence="8" type="primary">Tf211</name>
    <name evidence="8" type="ORF">POSRUF_R14965</name>
</gene>
<accession>A0A7L2SYT5</accession>
<protein>
    <submittedName>
        <fullName evidence="8">TF211 protein</fullName>
    </submittedName>
</protein>
<comment type="caution">
    <text evidence="8">The sequence shown here is derived from an EMBL/GenBank/DDBJ whole genome shotgun (WGS) entry which is preliminary data.</text>
</comment>
<dbReference type="GO" id="GO:0003676">
    <property type="term" value="F:nucleic acid binding"/>
    <property type="evidence" value="ECO:0007669"/>
    <property type="project" value="InterPro"/>
</dbReference>
<feature type="domain" description="Integrase catalytic" evidence="7">
    <location>
        <begin position="57"/>
        <end position="213"/>
    </location>
</feature>
<dbReference type="OrthoDB" id="9906983at2759"/>
<evidence type="ECO:0000256" key="3">
    <source>
        <dbReference type="ARBA" id="ARBA00022722"/>
    </source>
</evidence>
<keyword evidence="9" id="KW-1185">Reference proteome</keyword>
<evidence type="ECO:0000256" key="6">
    <source>
        <dbReference type="ARBA" id="ARBA00022918"/>
    </source>
</evidence>
<dbReference type="PANTHER" id="PTHR41694">
    <property type="entry name" value="ENDOGENOUS RETROVIRUS GROUP K MEMBER POL PROTEIN"/>
    <property type="match status" value="1"/>
</dbReference>
<dbReference type="GO" id="GO:0015074">
    <property type="term" value="P:DNA integration"/>
    <property type="evidence" value="ECO:0007669"/>
    <property type="project" value="InterPro"/>
</dbReference>
<dbReference type="PROSITE" id="PS50994">
    <property type="entry name" value="INTEGRASE"/>
    <property type="match status" value="1"/>
</dbReference>
<dbReference type="GO" id="GO:0003964">
    <property type="term" value="F:RNA-directed DNA polymerase activity"/>
    <property type="evidence" value="ECO:0007669"/>
    <property type="project" value="UniProtKB-KW"/>
</dbReference>
<dbReference type="GO" id="GO:0004519">
    <property type="term" value="F:endonuclease activity"/>
    <property type="evidence" value="ECO:0007669"/>
    <property type="project" value="UniProtKB-KW"/>
</dbReference>
<dbReference type="EMBL" id="VYZT01002582">
    <property type="protein sequence ID" value="NXS26208.1"/>
    <property type="molecule type" value="Genomic_DNA"/>
</dbReference>
<organism evidence="8 9">
    <name type="scientific">Pomatostomus ruficeps</name>
    <name type="common">Chestnut-crowned babbler</name>
    <dbReference type="NCBI Taxonomy" id="9176"/>
    <lineage>
        <taxon>Eukaryota</taxon>
        <taxon>Metazoa</taxon>
        <taxon>Chordata</taxon>
        <taxon>Craniata</taxon>
        <taxon>Vertebrata</taxon>
        <taxon>Euteleostomi</taxon>
        <taxon>Archelosauria</taxon>
        <taxon>Archosauria</taxon>
        <taxon>Dinosauria</taxon>
        <taxon>Saurischia</taxon>
        <taxon>Theropoda</taxon>
        <taxon>Coelurosauria</taxon>
        <taxon>Aves</taxon>
        <taxon>Neognathae</taxon>
        <taxon>Neoaves</taxon>
        <taxon>Telluraves</taxon>
        <taxon>Australaves</taxon>
        <taxon>Passeriformes</taxon>
        <taxon>Sylvioidea</taxon>
        <taxon>Timaliidae</taxon>
        <taxon>Pomatostomus</taxon>
    </lineage>
</organism>
<dbReference type="PANTHER" id="PTHR41694:SF5">
    <property type="entry name" value="RIBONUCLEASE H"/>
    <property type="match status" value="1"/>
</dbReference>
<keyword evidence="4" id="KW-0255">Endonuclease</keyword>
<dbReference type="InterPro" id="IPR036397">
    <property type="entry name" value="RNaseH_sf"/>
</dbReference>
<dbReference type="Gene3D" id="3.30.420.10">
    <property type="entry name" value="Ribonuclease H-like superfamily/Ribonuclease H"/>
    <property type="match status" value="1"/>
</dbReference>
<keyword evidence="5" id="KW-0378">Hydrolase</keyword>
<evidence type="ECO:0000256" key="1">
    <source>
        <dbReference type="ARBA" id="ARBA00022679"/>
    </source>
</evidence>
<dbReference type="AlphaFoldDB" id="A0A7L2SYT5"/>
<proteinExistence type="predicted"/>
<name>A0A7L2SYT5_POMRU</name>
<feature type="non-terminal residue" evidence="8">
    <location>
        <position position="277"/>
    </location>
</feature>
<dbReference type="InterPro" id="IPR001584">
    <property type="entry name" value="Integrase_cat-core"/>
</dbReference>
<keyword evidence="2" id="KW-0548">Nucleotidyltransferase</keyword>
<keyword evidence="3" id="KW-0540">Nuclease</keyword>
<dbReference type="SUPFAM" id="SSF53098">
    <property type="entry name" value="Ribonuclease H-like"/>
    <property type="match status" value="1"/>
</dbReference>
<evidence type="ECO:0000259" key="7">
    <source>
        <dbReference type="PROSITE" id="PS50994"/>
    </source>
</evidence>
<dbReference type="Proteomes" id="UP000583496">
    <property type="component" value="Unassembled WGS sequence"/>
</dbReference>
<sequence length="277" mass="32346">LHASTHWGTQALCDHFLRTYVCIGLFEIAKTITRDCLICQRVNKKVMRKMPMGGRELAKRPFQSIQIDFTELPQVQKFKYILVIIDHLTHWVEAYPTRATAEVVSNMLLGQIVPRYGVVHPTDSDRGLHLTARVLQQITRALNITWRLHTPWRPQSSGRVERMNQTLKKGLTKLTKQTKMNWLKCLPLALMRIRTKPRTDIGVSPYEMMFGLPFLTASGNLGTYEKGEQNMRKYVQTITSTLEELRKKGYWYLPQTTLIDFYIHKFKPGDWVLIRTW</sequence>
<keyword evidence="6" id="KW-0695">RNA-directed DNA polymerase</keyword>
<reference evidence="8 9" key="1">
    <citation type="submission" date="2019-09" db="EMBL/GenBank/DDBJ databases">
        <title>Bird 10,000 Genomes (B10K) Project - Family phase.</title>
        <authorList>
            <person name="Zhang G."/>
        </authorList>
    </citation>
    <scope>NUCLEOTIDE SEQUENCE [LARGE SCALE GENOMIC DNA]</scope>
    <source>
        <strain evidence="8">B10K-DU-002-71</strain>
        <tissue evidence="8">Muscle</tissue>
    </source>
</reference>
<evidence type="ECO:0000256" key="2">
    <source>
        <dbReference type="ARBA" id="ARBA00022695"/>
    </source>
</evidence>
<evidence type="ECO:0000313" key="8">
    <source>
        <dbReference type="EMBL" id="NXS26208.1"/>
    </source>
</evidence>
<evidence type="ECO:0000256" key="4">
    <source>
        <dbReference type="ARBA" id="ARBA00022759"/>
    </source>
</evidence>
<dbReference type="GO" id="GO:0016787">
    <property type="term" value="F:hydrolase activity"/>
    <property type="evidence" value="ECO:0007669"/>
    <property type="project" value="UniProtKB-KW"/>
</dbReference>
<feature type="non-terminal residue" evidence="8">
    <location>
        <position position="1"/>
    </location>
</feature>
<evidence type="ECO:0000256" key="5">
    <source>
        <dbReference type="ARBA" id="ARBA00022801"/>
    </source>
</evidence>
<dbReference type="Gene3D" id="1.10.340.70">
    <property type="match status" value="1"/>
</dbReference>
<evidence type="ECO:0000313" key="9">
    <source>
        <dbReference type="Proteomes" id="UP000583496"/>
    </source>
</evidence>
<dbReference type="InterPro" id="IPR012337">
    <property type="entry name" value="RNaseH-like_sf"/>
</dbReference>
<dbReference type="Pfam" id="PF00665">
    <property type="entry name" value="rve"/>
    <property type="match status" value="1"/>
</dbReference>